<dbReference type="AlphaFoldDB" id="A0A3R5WW07"/>
<dbReference type="SUPFAM" id="SSF47336">
    <property type="entry name" value="ACP-like"/>
    <property type="match status" value="1"/>
</dbReference>
<reference evidence="3" key="1">
    <citation type="journal article" date="2019" name="Genome Biol. Evol.">
        <title>Plastid Genomes and Proteins Illuminate the Evolution of Eustigmatophyte Algae and Their Bacterial Endosymbionts.</title>
        <authorList>
            <person name="Sevcikova T."/>
            <person name="Yurchenko T."/>
            <person name="Fawley K.P."/>
            <person name="Amaral R."/>
            <person name="Strnad H."/>
            <person name="Santos L.M."/>
            <person name="Fawley M.W."/>
            <person name="Elias M."/>
        </authorList>
    </citation>
    <scope>NUCLEOTIDE SEQUENCE</scope>
    <source>
        <strain evidence="3">Chic 10/23 P-6w</strain>
    </source>
</reference>
<proteinExistence type="predicted"/>
<evidence type="ECO:0000313" key="3">
    <source>
        <dbReference type="EMBL" id="QAA11192.1"/>
    </source>
</evidence>
<dbReference type="InterPro" id="IPR009081">
    <property type="entry name" value="PP-bd_ACP"/>
</dbReference>
<dbReference type="PROSITE" id="PS50075">
    <property type="entry name" value="CARRIER"/>
    <property type="match status" value="1"/>
</dbReference>
<evidence type="ECO:0000256" key="1">
    <source>
        <dbReference type="SAM" id="SignalP"/>
    </source>
</evidence>
<dbReference type="InterPro" id="IPR036736">
    <property type="entry name" value="ACP-like_sf"/>
</dbReference>
<feature type="domain" description="Carrier" evidence="2">
    <location>
        <begin position="39"/>
        <end position="121"/>
    </location>
</feature>
<feature type="chain" id="PRO_5018755721" evidence="1">
    <location>
        <begin position="18"/>
        <end position="121"/>
    </location>
</feature>
<name>A0A3R5WW07_9STRA</name>
<keyword evidence="1" id="KW-0732">Signal</keyword>
<dbReference type="Pfam" id="PF00550">
    <property type="entry name" value="PP-binding"/>
    <property type="match status" value="1"/>
</dbReference>
<dbReference type="EMBL" id="MK281420">
    <property type="protein sequence ID" value="QAA11192.1"/>
    <property type="molecule type" value="Genomic_DNA"/>
</dbReference>
<evidence type="ECO:0000259" key="2">
    <source>
        <dbReference type="PROSITE" id="PS50075"/>
    </source>
</evidence>
<accession>A0A3R5WW07</accession>
<feature type="signal peptide" evidence="1">
    <location>
        <begin position="1"/>
        <end position="17"/>
    </location>
</feature>
<protein>
    <submittedName>
        <fullName evidence="3">Plastid acyl carrier protein</fullName>
    </submittedName>
</protein>
<dbReference type="Gene3D" id="1.10.1200.10">
    <property type="entry name" value="ACP-like"/>
    <property type="match status" value="1"/>
</dbReference>
<sequence length="121" mass="13135">MRLSIITFLACAASAVAFLPVMPTTSNRLAPRTAIILKAGVSDTVRSIILKSTGDDPKVTEYLSSNADDKAELSELGFDSLDMVEFSITLQKEFNLADLSEEEFAQLKTVGDVVKFIESSK</sequence>
<organism evidence="3">
    <name type="scientific">Eustigmatophyceae sp. Chic 10/23 P-6w</name>
    <dbReference type="NCBI Taxonomy" id="1446905"/>
    <lineage>
        <taxon>Eukaryota</taxon>
        <taxon>Sar</taxon>
        <taxon>Stramenopiles</taxon>
        <taxon>Ochrophyta</taxon>
        <taxon>Eustigmatophyceae</taxon>
    </lineage>
</organism>